<dbReference type="Pfam" id="PF03478">
    <property type="entry name" value="Beta-prop_KIB1-4"/>
    <property type="match status" value="1"/>
</dbReference>
<dbReference type="Pfam" id="PF00646">
    <property type="entry name" value="F-box"/>
    <property type="match status" value="1"/>
</dbReference>
<accession>A0A2K3PMR9</accession>
<dbReference type="Proteomes" id="UP000236291">
    <property type="component" value="Unassembled WGS sequence"/>
</dbReference>
<dbReference type="Gene3D" id="1.20.1280.50">
    <property type="match status" value="1"/>
</dbReference>
<dbReference type="ExpressionAtlas" id="A0A2K3PMR9">
    <property type="expression patterns" value="baseline"/>
</dbReference>
<evidence type="ECO:0000313" key="4">
    <source>
        <dbReference type="Proteomes" id="UP000236291"/>
    </source>
</evidence>
<organism evidence="3 4">
    <name type="scientific">Trifolium pratense</name>
    <name type="common">Red clover</name>
    <dbReference type="NCBI Taxonomy" id="57577"/>
    <lineage>
        <taxon>Eukaryota</taxon>
        <taxon>Viridiplantae</taxon>
        <taxon>Streptophyta</taxon>
        <taxon>Embryophyta</taxon>
        <taxon>Tracheophyta</taxon>
        <taxon>Spermatophyta</taxon>
        <taxon>Magnoliopsida</taxon>
        <taxon>eudicotyledons</taxon>
        <taxon>Gunneridae</taxon>
        <taxon>Pentapetalae</taxon>
        <taxon>rosids</taxon>
        <taxon>fabids</taxon>
        <taxon>Fabales</taxon>
        <taxon>Fabaceae</taxon>
        <taxon>Papilionoideae</taxon>
        <taxon>50 kb inversion clade</taxon>
        <taxon>NPAAA clade</taxon>
        <taxon>Hologalegina</taxon>
        <taxon>IRL clade</taxon>
        <taxon>Trifolieae</taxon>
        <taxon>Trifolium</taxon>
    </lineage>
</organism>
<dbReference type="AlphaFoldDB" id="A0A2K3PMR9"/>
<evidence type="ECO:0000259" key="2">
    <source>
        <dbReference type="Pfam" id="PF03478"/>
    </source>
</evidence>
<name>A0A2K3PMR9_TRIPR</name>
<sequence length="378" mass="43829">MAAEVGWSELPNDLLNLISERLDNEIDLIHFRSICSTWRSSSALHHHSNILPFKFPLLKYDSMIFHDTNFQFSNIINNTKIPFRYLTKRSIFLIKPQQQQQDQTLVHRPWLIRVTKNSSGKNKLYESSLFPFQWPSPYPFELDLNKLFVRHLGTDFILDESLRYDYVYPKKVIALTLTPLVLAILLDNGHLVRLHCKDGRWTEIPDKWFRSIGDFCVFDGNICTVEGKGYETFTVGHEVFSGERSGFLIESEGELLLVAIIYEYFENSLWILILRLDENKKWVQLTSLGDRILFLGNGCSFSASTSDLSVSKGNCVIFMDNVFFKKNKICGMCVFDLDQGRLSLLSEYPEYHNLFWPPPKWIVKSCMSKTGKSMLSCI</sequence>
<protein>
    <submittedName>
        <fullName evidence="3">F-box protein</fullName>
    </submittedName>
</protein>
<dbReference type="InterPro" id="IPR001810">
    <property type="entry name" value="F-box_dom"/>
</dbReference>
<dbReference type="PANTHER" id="PTHR47123:SF15">
    <property type="entry name" value="F-BOX PROTEIN SKIP23"/>
    <property type="match status" value="1"/>
</dbReference>
<evidence type="ECO:0000259" key="1">
    <source>
        <dbReference type="Pfam" id="PF00646"/>
    </source>
</evidence>
<feature type="domain" description="F-box" evidence="1">
    <location>
        <begin position="7"/>
        <end position="41"/>
    </location>
</feature>
<dbReference type="PANTHER" id="PTHR47123">
    <property type="entry name" value="F-BOX PROTEIN SKIP23"/>
    <property type="match status" value="1"/>
</dbReference>
<comment type="caution">
    <text evidence="3">The sequence shown here is derived from an EMBL/GenBank/DDBJ whole genome shotgun (WGS) entry which is preliminary data.</text>
</comment>
<gene>
    <name evidence="3" type="ORF">L195_g013310</name>
</gene>
<feature type="domain" description="KIB1-4 beta-propeller" evidence="2">
    <location>
        <begin position="180"/>
        <end position="336"/>
    </location>
</feature>
<reference evidence="3 4" key="2">
    <citation type="journal article" date="2017" name="Front. Plant Sci.">
        <title>Gene Classification and Mining of Molecular Markers Useful in Red Clover (Trifolium pratense) Breeding.</title>
        <authorList>
            <person name="Istvanek J."/>
            <person name="Dluhosova J."/>
            <person name="Dluhos P."/>
            <person name="Patkova L."/>
            <person name="Nedelnik J."/>
            <person name="Repkova J."/>
        </authorList>
    </citation>
    <scope>NUCLEOTIDE SEQUENCE [LARGE SCALE GENOMIC DNA]</scope>
    <source>
        <strain evidence="4">cv. Tatra</strain>
        <tissue evidence="3">Young leaves</tissue>
    </source>
</reference>
<evidence type="ECO:0000313" key="3">
    <source>
        <dbReference type="EMBL" id="PNY16586.1"/>
    </source>
</evidence>
<dbReference type="STRING" id="57577.A0A2K3PMR9"/>
<proteinExistence type="predicted"/>
<dbReference type="EMBL" id="ASHM01008648">
    <property type="protein sequence ID" value="PNY16586.1"/>
    <property type="molecule type" value="Genomic_DNA"/>
</dbReference>
<reference evidence="3 4" key="1">
    <citation type="journal article" date="2014" name="Am. J. Bot.">
        <title>Genome assembly and annotation for red clover (Trifolium pratense; Fabaceae).</title>
        <authorList>
            <person name="Istvanek J."/>
            <person name="Jaros M."/>
            <person name="Krenek A."/>
            <person name="Repkova J."/>
        </authorList>
    </citation>
    <scope>NUCLEOTIDE SEQUENCE [LARGE SCALE GENOMIC DNA]</scope>
    <source>
        <strain evidence="4">cv. Tatra</strain>
        <tissue evidence="3">Young leaves</tissue>
    </source>
</reference>
<dbReference type="InterPro" id="IPR051304">
    <property type="entry name" value="SCF_F-box_domain"/>
</dbReference>
<dbReference type="InterPro" id="IPR005174">
    <property type="entry name" value="KIB1-4_b-propeller"/>
</dbReference>